<dbReference type="SMART" id="SM00382">
    <property type="entry name" value="AAA"/>
    <property type="match status" value="1"/>
</dbReference>
<keyword evidence="3" id="KW-0611">Plant defense</keyword>
<dbReference type="InterPro" id="IPR042197">
    <property type="entry name" value="Apaf_helical"/>
</dbReference>
<evidence type="ECO:0000313" key="7">
    <source>
        <dbReference type="EnsemblPlants" id="QL03p002643:mrna"/>
    </source>
</evidence>
<dbReference type="Proteomes" id="UP000594261">
    <property type="component" value="Chromosome 3"/>
</dbReference>
<sequence>MDTLGVIATVIVVVATAVATQIGESIRQWLIENVVDPFGQFLIEKLVKPVGQWLGYSFHYSSNIDNMKEQAEKLGELRERVKNSVDAGIGNCGENKADVNRWLENVDVIMGKVRKVVEDEAKAKIKCSYGICLNLKLRHELSKKAKKIAKDIDEVLENGGVGKVCNMDYMSFNSRMPTLNGLTVALGNVNINMIGVWGMPGAGKTTLVREVVWQAKNEKLFDKVAMATVTQSPDLRQIQGEIADMLDLKFDDVETVPGRATRLRERVERNKKVLVILDDIWNKLDLEAIGIPCNGCKILLTSRDRDILSCDMNTQENFELDVLPQHEAWSLFEKMVGDSLKDSNLRSIATQVAEVCAGLPLALVTVATALKNKSLFEWKDALQQLRRPSPVHLTRMQDSIYSKIELSYKHLGSPVVKCFFLLCSQMGPTIFYMDLVKYCFGLCLFPGILTLEEARNKVYTLVRSLKDSCLLLEDPRTSNYVRMHDLVRDVILIAKAENVFSMRDDDPVKWPDEDALKMCTSISVCSRDIHELPGGLLCPKLKFLYVHGRDRDFKISETFFKGMRELKVLDLTKMRLSSLPSSITLLANLQTLCLDQCVLKDIAVIGELKNLEILSLLSSKLTHLPQEIGLLTHLRLLDLSDCTILEVIPPNVLSNLIQLEELYVGNSFTQWEVEGLNNERASLAELKHLSPLTTLEVHIPYANMLPKDLLFEKLQRYKIFVGDAWDWSDKHENSRALKLKLNTSFHLERGIKMLLNGIENLCLDELKGVKSVIYELDMTGFQQLKHLHVQNNDEIKYIINSRRMVMSNVVFPVLETLSLKNMINLEEICHGQIPSASFRNLSIMKVEHCQKLKFIFSSTIAKGLPQLQELVIQECSIMGAIIIKEEGEIEDRDMILLPQLRHLELHQLPKLVSFLSTQKSVINDAGEIIPECELDFHMPILQEQVLLPNLEPRFQNLFFLNLKGSGNLKYLLSSTTARSMVQLKFLYIDDCKVMEEILLAEDLGEEQIIPEVLFPRLEGLLLKDLPVLKRFCMGSKIKFPFLKSMVIYQCPKLESFIFKPVSSKEMNSKEISHTAMQPLFNEKAEFPNLESLKICHMPNLKIIWHDKFAPGSFTKLQLMMVEFCESLMNIFQVNMLSRFQSMETLVVDDCDSLEEIFELQGQEVTETHAVTVTQLKKLYIRRLPKLKRVWNKDPQGMFSFPNLQKIQALKCESLKSLFPTSVAKCIPRLEDLEIAKCGIEEIIEQEEGAKEDARFVFPKLTLVILRKLSKLKWFYRGVHTLEWPLLKTLEVSGSNEIQIFASKNYRIQEQDEQIQLETSIQQPLFLVEEVAFPSLETLSLDELKGVKSVIYELDMTGFQQLKHLHVQNSVEIKYIINSRRMVMSNVVFPVLETLSLKNMINLEEICHGQIPSASFRNLSIMKVEHCQKLKFIFSSTIAKGLPQLQELVIQECSIMGAIIIKEEGEIDDSDMILFPRLRHLELHQLPKLMSFLNTQKSVINDAGEIIPECELDFHMPILQEQVVFPNLETLELSSVHSEEILLHNQHWPTSSFKSTNIQTESRFKNLCNLKVKGSGNLKYLLSSSTATFMVQLKYLFVEDCKAMEEILLLTEDLGDEEIITKVLFPCLEGLVLSDLPVLKRFCVGRNIIFRSLKQMVIEKCPKLETFIFKPVSSEEISHTAMQPLFNDKVAFPSLEKLAIVHVKNLKIIWNKDPQGTFSFQNLQKIVVRECESLKSLFPTSVARCLQQLNDLQIHECGIEEIIEQEEGAKEHARFVFPKLTLLILRQLPKLKWFYRGVHTSDWPLLKTLEVSGSNEIQIFASENYRIEESNEQSQLETSIQQPLFLVEEVAFPNLVSLSLSHMPNLEIIWHDKFAPGSFTKLQTMEVGECESLKSLFPTSVARCLQQLNDLRIYECGIEEIIEQEEGAKEDARFGFPKLTLLRLRKLSKLKWFYRGVHTSEWPLLKALEVSGSNEILIFASKNYRIQEQDEQIQLETSIQQPLFLVEEVAFPNLETLLISYMPNLKIIWHHKFAHGSFTKLQVMTVQFCGNLMKIFQVNMLSRFQSLETLVVEDCGSVQEIFELQGQEVTETPTITVTQLKKLIMHCLPKLKHVWNKDPEGTFSFPNLEQICAWECESLKSLFPTSVARCLKQLEDLLIVECGIEEIIEQEEGAKEDARFVFPKLTLLVLRQLPKLKWFYRGVHTSEWPLLKTLEVSGSNKIQIFASKEFRIEEPDEQSQLETSIQQPLFLVEEVAFPSLETLTIKHMENLKIIWHDQLAEDSLFKLQSLIVVYCENLVNAFESNMLTRFQSLERLEVGYCGSLQEVFELQRLDVRESHVVTAIPLKSLLLRCLPKMKQVWNKDPEGIFSFQNLQEISVLECESLQSLFPASVARCLMQLEDLRIADCGVEEIVSREEIAEAAARFVFPKVTLLALHKLPKLKWFCRGVHTSEWPLLKDLEVFGCDQIEIFTSKFLNFQETVEQSQLETSTQQPLFLVEEGTLFPNLEVLTLGGNLKMKEMQCDQLLEERFYKLKDLSIIGYLAVSDWINFLKRLHSLEKLFVKLTSWEEIFPYEQLYDQENNATILAQLRELELYKLPTLTHLWKEDTQPSPILYNLENLIVSFCDKLKILVPSSISFQNLTNLEILKCHGLINLVTSSTAKSLVQLKKMSLSECERITEVVVGEGGEASEVITFTQLIYLKLDSLPILASFCSESYSFNFPSLEEVIVRQCPKMKTFSYGALGTPKLKKVQSTQEDEWHWKVDLNTTIHCLTQ</sequence>
<gene>
    <name evidence="7" type="primary">LOC115981550</name>
</gene>
<keyword evidence="8" id="KW-1185">Reference proteome</keyword>
<dbReference type="PANTHER" id="PTHR33463">
    <property type="entry name" value="NB-ARC DOMAIN-CONTAINING PROTEIN-RELATED"/>
    <property type="match status" value="1"/>
</dbReference>
<evidence type="ECO:0000256" key="3">
    <source>
        <dbReference type="ARBA" id="ARBA00022821"/>
    </source>
</evidence>
<dbReference type="OMA" id="WQNQLAP"/>
<dbReference type="Gramene" id="QL03p002643:mrna">
    <property type="protein sequence ID" value="QL03p002643:mrna"/>
    <property type="gene ID" value="QL03p002643"/>
</dbReference>
<dbReference type="InterPro" id="IPR050905">
    <property type="entry name" value="Plant_NBS-LRR"/>
</dbReference>
<organism evidence="7 8">
    <name type="scientific">Quercus lobata</name>
    <name type="common">Valley oak</name>
    <dbReference type="NCBI Taxonomy" id="97700"/>
    <lineage>
        <taxon>Eukaryota</taxon>
        <taxon>Viridiplantae</taxon>
        <taxon>Streptophyta</taxon>
        <taxon>Embryophyta</taxon>
        <taxon>Tracheophyta</taxon>
        <taxon>Spermatophyta</taxon>
        <taxon>Magnoliopsida</taxon>
        <taxon>eudicotyledons</taxon>
        <taxon>Gunneridae</taxon>
        <taxon>Pentapetalae</taxon>
        <taxon>rosids</taxon>
        <taxon>fabids</taxon>
        <taxon>Fagales</taxon>
        <taxon>Fagaceae</taxon>
        <taxon>Quercus</taxon>
    </lineage>
</organism>
<dbReference type="Pfam" id="PF00931">
    <property type="entry name" value="NB-ARC"/>
    <property type="match status" value="1"/>
</dbReference>
<feature type="signal peptide" evidence="5">
    <location>
        <begin position="1"/>
        <end position="19"/>
    </location>
</feature>
<evidence type="ECO:0000256" key="1">
    <source>
        <dbReference type="ARBA" id="ARBA00008894"/>
    </source>
</evidence>
<evidence type="ECO:0000259" key="6">
    <source>
        <dbReference type="SMART" id="SM00382"/>
    </source>
</evidence>
<dbReference type="EnsemblPlants" id="QL03p002643:mrna">
    <property type="protein sequence ID" value="QL03p002643:mrna"/>
    <property type="gene ID" value="QL03p002643"/>
</dbReference>
<protein>
    <recommendedName>
        <fullName evidence="6">AAA+ ATPase domain-containing protein</fullName>
    </recommendedName>
</protein>
<dbReference type="OrthoDB" id="1747797at2759"/>
<dbReference type="GO" id="GO:0043531">
    <property type="term" value="F:ADP binding"/>
    <property type="evidence" value="ECO:0007669"/>
    <property type="project" value="InterPro"/>
</dbReference>
<feature type="chain" id="PRO_5029589596" description="AAA+ ATPase domain-containing protein" evidence="5">
    <location>
        <begin position="20"/>
        <end position="2774"/>
    </location>
</feature>
<proteinExistence type="inferred from homology"/>
<dbReference type="SUPFAM" id="SSF52058">
    <property type="entry name" value="L domain-like"/>
    <property type="match status" value="3"/>
</dbReference>
<dbReference type="GO" id="GO:0005524">
    <property type="term" value="F:ATP binding"/>
    <property type="evidence" value="ECO:0007669"/>
    <property type="project" value="UniProtKB-KW"/>
</dbReference>
<keyword evidence="2" id="KW-0547">Nucleotide-binding</keyword>
<dbReference type="RefSeq" id="XP_030959623.1">
    <property type="nucleotide sequence ID" value="XM_031103763.1"/>
</dbReference>
<dbReference type="PANTHER" id="PTHR33463:SF215">
    <property type="entry name" value="NB-ARC DOMAIN DISEASE RESISTANCE PROTEIN"/>
    <property type="match status" value="1"/>
</dbReference>
<evidence type="ECO:0000256" key="4">
    <source>
        <dbReference type="ARBA" id="ARBA00022840"/>
    </source>
</evidence>
<dbReference type="GeneID" id="115981550"/>
<dbReference type="Gene3D" id="3.40.50.300">
    <property type="entry name" value="P-loop containing nucleotide triphosphate hydrolases"/>
    <property type="match status" value="1"/>
</dbReference>
<dbReference type="InterPro" id="IPR002182">
    <property type="entry name" value="NB-ARC"/>
</dbReference>
<evidence type="ECO:0000256" key="2">
    <source>
        <dbReference type="ARBA" id="ARBA00022741"/>
    </source>
</evidence>
<dbReference type="KEGG" id="qlo:115981550"/>
<dbReference type="InterPro" id="IPR003593">
    <property type="entry name" value="AAA+_ATPase"/>
</dbReference>
<dbReference type="RefSeq" id="XP_030959625.1">
    <property type="nucleotide sequence ID" value="XM_031103765.1"/>
</dbReference>
<feature type="domain" description="AAA+ ATPase" evidence="6">
    <location>
        <begin position="190"/>
        <end position="319"/>
    </location>
</feature>
<reference evidence="7" key="2">
    <citation type="submission" date="2021-01" db="UniProtKB">
        <authorList>
            <consortium name="EnsemblPlants"/>
        </authorList>
    </citation>
    <scope>IDENTIFICATION</scope>
</reference>
<dbReference type="GO" id="GO:0006952">
    <property type="term" value="P:defense response"/>
    <property type="evidence" value="ECO:0007669"/>
    <property type="project" value="UniProtKB-KW"/>
</dbReference>
<dbReference type="SUPFAM" id="SSF52540">
    <property type="entry name" value="P-loop containing nucleoside triphosphate hydrolases"/>
    <property type="match status" value="1"/>
</dbReference>
<keyword evidence="4" id="KW-0067">ATP-binding</keyword>
<dbReference type="Gene3D" id="1.10.8.430">
    <property type="entry name" value="Helical domain of apoptotic protease-activating factors"/>
    <property type="match status" value="1"/>
</dbReference>
<name>A0A7N2L3A1_QUELO</name>
<dbReference type="InterPro" id="IPR027417">
    <property type="entry name" value="P-loop_NTPase"/>
</dbReference>
<comment type="similarity">
    <text evidence="1">Belongs to the disease resistance NB-LRR family.</text>
</comment>
<reference evidence="7 8" key="1">
    <citation type="journal article" date="2016" name="G3 (Bethesda)">
        <title>First Draft Assembly and Annotation of the Genome of a California Endemic Oak Quercus lobata Nee (Fagaceae).</title>
        <authorList>
            <person name="Sork V.L."/>
            <person name="Fitz-Gibbon S.T."/>
            <person name="Puiu D."/>
            <person name="Crepeau M."/>
            <person name="Gugger P.F."/>
            <person name="Sherman R."/>
            <person name="Stevens K."/>
            <person name="Langley C.H."/>
            <person name="Pellegrini M."/>
            <person name="Salzberg S.L."/>
        </authorList>
    </citation>
    <scope>NUCLEOTIDE SEQUENCE [LARGE SCALE GENOMIC DNA]</scope>
    <source>
        <strain evidence="7 8">cv. SW786</strain>
    </source>
</reference>
<dbReference type="InParanoid" id="A0A7N2L3A1"/>
<accession>A0A7N2L3A1</accession>
<evidence type="ECO:0000256" key="5">
    <source>
        <dbReference type="SAM" id="SignalP"/>
    </source>
</evidence>
<dbReference type="InterPro" id="IPR057135">
    <property type="entry name" value="At4g27190-like_LRR"/>
</dbReference>
<dbReference type="RefSeq" id="XP_030959622.1">
    <property type="nucleotide sequence ID" value="XM_031103762.1"/>
</dbReference>
<dbReference type="Gene3D" id="3.80.10.10">
    <property type="entry name" value="Ribonuclease Inhibitor"/>
    <property type="match status" value="10"/>
</dbReference>
<dbReference type="SUPFAM" id="SSF52047">
    <property type="entry name" value="RNI-like"/>
    <property type="match status" value="5"/>
</dbReference>
<dbReference type="Pfam" id="PF23247">
    <property type="entry name" value="LRR_RPS2"/>
    <property type="match status" value="10"/>
</dbReference>
<dbReference type="PRINTS" id="PR00364">
    <property type="entry name" value="DISEASERSIST"/>
</dbReference>
<evidence type="ECO:0000313" key="8">
    <source>
        <dbReference type="Proteomes" id="UP000594261"/>
    </source>
</evidence>
<keyword evidence="5" id="KW-0732">Signal</keyword>
<dbReference type="InterPro" id="IPR032675">
    <property type="entry name" value="LRR_dom_sf"/>
</dbReference>
<dbReference type="EMBL" id="LRBV02000003">
    <property type="status" value="NOT_ANNOTATED_CDS"/>
    <property type="molecule type" value="Genomic_DNA"/>
</dbReference>
<dbReference type="RefSeq" id="XP_030959624.1">
    <property type="nucleotide sequence ID" value="XM_031103764.1"/>
</dbReference>